<proteinExistence type="predicted"/>
<dbReference type="InterPro" id="IPR002797">
    <property type="entry name" value="Polysacc_synth"/>
</dbReference>
<comment type="subcellular location">
    <subcellularLocation>
        <location evidence="1">Cell membrane</location>
        <topology evidence="1">Multi-pass membrane protein</topology>
    </subcellularLocation>
</comment>
<feature type="transmembrane region" description="Helical" evidence="6">
    <location>
        <begin position="326"/>
        <end position="347"/>
    </location>
</feature>
<sequence length="471" mass="53766">MVDKQVIKRGIVNTIYVIGAQSVSFLLSIARTLMLPMLLGVTNFGYWSVYLLYMSYAGVLALGYNDGIYLKYGKYSYQDLPKKNFRSGLRLFILLQFVITMLVCIFLLFETNSDKQLALYWVAMNIPIAGLTGVFIYVLQITNQLKRYSFYSVLDKAIVLLAITVVFFLKIDNYLIIIIADTISRLVVLILLTITCRQLVFGKSEGSKAALKELSDNIRVGIKLMAANFSGMLVLGLGRFIIERFESVEVYSKYSFALSTTNLVLVFVSAVGLVVYPTLNRLEEKKIPIYFSQFNRILSIIMFALLIVFFPLKIFIDIYIPDYNSIFNYLPIVFSIVLIQTKMQILINPFYKVLRKENAMLIANITGLLISIISIIPLYLINQSVTMIAFGTMVAMSIRLYSSELYLRKIQNIKIDLSNMITEITGVIIFIVCAYCSNVTLGFLFFFLIYSVYLLTQIKNIGLFLKRIVRR</sequence>
<accession>A0A3A1UHW1</accession>
<evidence type="ECO:0000313" key="8">
    <source>
        <dbReference type="Proteomes" id="UP000266482"/>
    </source>
</evidence>
<dbReference type="Proteomes" id="UP000266482">
    <property type="component" value="Unassembled WGS sequence"/>
</dbReference>
<feature type="transmembrane region" description="Helical" evidence="6">
    <location>
        <begin position="117"/>
        <end position="138"/>
    </location>
</feature>
<feature type="transmembrane region" description="Helical" evidence="6">
    <location>
        <begin position="150"/>
        <end position="169"/>
    </location>
</feature>
<evidence type="ECO:0000256" key="4">
    <source>
        <dbReference type="ARBA" id="ARBA00022989"/>
    </source>
</evidence>
<evidence type="ECO:0000256" key="3">
    <source>
        <dbReference type="ARBA" id="ARBA00022692"/>
    </source>
</evidence>
<name>A0A3A1UHW1_9BACL</name>
<evidence type="ECO:0000313" key="7">
    <source>
        <dbReference type="EMBL" id="RIX45869.1"/>
    </source>
</evidence>
<dbReference type="GO" id="GO:0005886">
    <property type="term" value="C:plasma membrane"/>
    <property type="evidence" value="ECO:0007669"/>
    <property type="project" value="UniProtKB-SubCell"/>
</dbReference>
<protein>
    <recommendedName>
        <fullName evidence="9">Polysaccharide biosynthesis protein</fullName>
    </recommendedName>
</protein>
<evidence type="ECO:0000256" key="5">
    <source>
        <dbReference type="ARBA" id="ARBA00023136"/>
    </source>
</evidence>
<feature type="transmembrane region" description="Helical" evidence="6">
    <location>
        <begin position="387"/>
        <end position="407"/>
    </location>
</feature>
<gene>
    <name evidence="7" type="ORF">D3P08_26680</name>
</gene>
<keyword evidence="3 6" id="KW-0812">Transmembrane</keyword>
<keyword evidence="4 6" id="KW-1133">Transmembrane helix</keyword>
<feature type="transmembrane region" description="Helical" evidence="6">
    <location>
        <begin position="359"/>
        <end position="381"/>
    </location>
</feature>
<feature type="transmembrane region" description="Helical" evidence="6">
    <location>
        <begin position="50"/>
        <end position="70"/>
    </location>
</feature>
<feature type="transmembrane region" description="Helical" evidence="6">
    <location>
        <begin position="220"/>
        <end position="242"/>
    </location>
</feature>
<evidence type="ECO:0000256" key="1">
    <source>
        <dbReference type="ARBA" id="ARBA00004651"/>
    </source>
</evidence>
<dbReference type="InterPro" id="IPR050833">
    <property type="entry name" value="Poly_Biosynth_Transport"/>
</dbReference>
<reference evidence="7 8" key="1">
    <citation type="submission" date="2018-09" db="EMBL/GenBank/DDBJ databases">
        <title>Paenibacillus aracenensis nov. sp. isolated from a cave in southern Spain.</title>
        <authorList>
            <person name="Jurado V."/>
            <person name="Gutierrez-Patricio S."/>
            <person name="Gonzalez-Pimentel J.L."/>
            <person name="Miller A.Z."/>
            <person name="Laiz L."/>
            <person name="Saiz-Jimenez C."/>
        </authorList>
    </citation>
    <scope>NUCLEOTIDE SEQUENCE [LARGE SCALE GENOMIC DNA]</scope>
    <source>
        <strain evidence="7 8">DSM 22867</strain>
    </source>
</reference>
<comment type="caution">
    <text evidence="7">The sequence shown here is derived from an EMBL/GenBank/DDBJ whole genome shotgun (WGS) entry which is preliminary data.</text>
</comment>
<dbReference type="EMBL" id="QXQA01000030">
    <property type="protein sequence ID" value="RIX45869.1"/>
    <property type="molecule type" value="Genomic_DNA"/>
</dbReference>
<evidence type="ECO:0000256" key="2">
    <source>
        <dbReference type="ARBA" id="ARBA00022475"/>
    </source>
</evidence>
<organism evidence="7 8">
    <name type="scientific">Paenibacillus nanensis</name>
    <dbReference type="NCBI Taxonomy" id="393251"/>
    <lineage>
        <taxon>Bacteria</taxon>
        <taxon>Bacillati</taxon>
        <taxon>Bacillota</taxon>
        <taxon>Bacilli</taxon>
        <taxon>Bacillales</taxon>
        <taxon>Paenibacillaceae</taxon>
        <taxon>Paenibacillus</taxon>
    </lineage>
</organism>
<dbReference type="PANTHER" id="PTHR30250">
    <property type="entry name" value="PST FAMILY PREDICTED COLANIC ACID TRANSPORTER"/>
    <property type="match status" value="1"/>
</dbReference>
<feature type="transmembrane region" description="Helical" evidence="6">
    <location>
        <begin position="91"/>
        <end position="111"/>
    </location>
</feature>
<feature type="transmembrane region" description="Helical" evidence="6">
    <location>
        <begin position="254"/>
        <end position="276"/>
    </location>
</feature>
<feature type="transmembrane region" description="Helical" evidence="6">
    <location>
        <begin position="12"/>
        <end position="30"/>
    </location>
</feature>
<evidence type="ECO:0000256" key="6">
    <source>
        <dbReference type="SAM" id="Phobius"/>
    </source>
</evidence>
<keyword evidence="5 6" id="KW-0472">Membrane</keyword>
<dbReference type="Pfam" id="PF01943">
    <property type="entry name" value="Polysacc_synt"/>
    <property type="match status" value="1"/>
</dbReference>
<evidence type="ECO:0008006" key="9">
    <source>
        <dbReference type="Google" id="ProtNLM"/>
    </source>
</evidence>
<keyword evidence="2" id="KW-1003">Cell membrane</keyword>
<dbReference type="OrthoDB" id="385011at2"/>
<dbReference type="PANTHER" id="PTHR30250:SF11">
    <property type="entry name" value="O-ANTIGEN TRANSPORTER-RELATED"/>
    <property type="match status" value="1"/>
</dbReference>
<keyword evidence="8" id="KW-1185">Reference proteome</keyword>
<dbReference type="AlphaFoldDB" id="A0A3A1UHW1"/>
<feature type="transmembrane region" description="Helical" evidence="6">
    <location>
        <begin position="297"/>
        <end position="320"/>
    </location>
</feature>
<feature type="transmembrane region" description="Helical" evidence="6">
    <location>
        <begin position="175"/>
        <end position="200"/>
    </location>
</feature>